<keyword evidence="1" id="KW-0472">Membrane</keyword>
<keyword evidence="1" id="KW-0812">Transmembrane</keyword>
<evidence type="ECO:0000256" key="1">
    <source>
        <dbReference type="SAM" id="Phobius"/>
    </source>
</evidence>
<keyword evidence="3" id="KW-1185">Reference proteome</keyword>
<dbReference type="KEGG" id="adz:ADFLV_2215"/>
<evidence type="ECO:0000313" key="3">
    <source>
        <dbReference type="Proteomes" id="UP000503313"/>
    </source>
</evidence>
<dbReference type="EMBL" id="CP053835">
    <property type="protein sequence ID" value="QKF78224.1"/>
    <property type="molecule type" value="Genomic_DNA"/>
</dbReference>
<dbReference type="AlphaFoldDB" id="A0AAE7BHX6"/>
<organism evidence="2 3">
    <name type="scientific">Arcobacter defluvii</name>
    <dbReference type="NCBI Taxonomy" id="873191"/>
    <lineage>
        <taxon>Bacteria</taxon>
        <taxon>Pseudomonadati</taxon>
        <taxon>Campylobacterota</taxon>
        <taxon>Epsilonproteobacteria</taxon>
        <taxon>Campylobacterales</taxon>
        <taxon>Arcobacteraceae</taxon>
        <taxon>Arcobacter</taxon>
    </lineage>
</organism>
<feature type="transmembrane region" description="Helical" evidence="1">
    <location>
        <begin position="214"/>
        <end position="237"/>
    </location>
</feature>
<feature type="transmembrane region" description="Helical" evidence="1">
    <location>
        <begin position="40"/>
        <end position="60"/>
    </location>
</feature>
<reference evidence="2 3" key="1">
    <citation type="submission" date="2020-05" db="EMBL/GenBank/DDBJ databases">
        <title>Complete genome sequencing of Campylobacter and Arcobacter type strains.</title>
        <authorList>
            <person name="Miller W.G."/>
            <person name="Yee E."/>
        </authorList>
    </citation>
    <scope>NUCLEOTIDE SEQUENCE [LARGE SCALE GENOMIC DNA]</scope>
    <source>
        <strain evidence="2 3">LMG 25694</strain>
    </source>
</reference>
<gene>
    <name evidence="2" type="ORF">ADFLV_2215</name>
</gene>
<feature type="transmembrane region" description="Helical" evidence="1">
    <location>
        <begin position="14"/>
        <end position="34"/>
    </location>
</feature>
<accession>A0AAE7BHX6</accession>
<protein>
    <submittedName>
        <fullName evidence="2">Membrane protein</fullName>
    </submittedName>
</protein>
<dbReference type="RefSeq" id="WP_172658797.1">
    <property type="nucleotide sequence ID" value="NZ_CP053835.1"/>
</dbReference>
<name>A0AAE7BHX6_9BACT</name>
<sequence>MLNILREKNFAKKILLFSFIGTLFFFLFLIYLPFPNINKNIFILFNIIVLVVLYIIIIKVELNKWLGNNINYLKRILILMLGLSFITILLSTIYMDYRESIKNVISFSMLFVSSIFIFMFKTNTKEDINLSINALKMFASVIVLMSIMLYITTKDIIMLNTEGYKLKIENSLNDKEKLLEEHEKFVKSVSNLFLPKEIKFIETIEDEKINKREFMYIINIASSVILITIIICILQIINNTTLLTDRGKYKK</sequence>
<keyword evidence="1" id="KW-1133">Transmembrane helix</keyword>
<dbReference type="Proteomes" id="UP000503313">
    <property type="component" value="Chromosome"/>
</dbReference>
<proteinExistence type="predicted"/>
<feature type="transmembrane region" description="Helical" evidence="1">
    <location>
        <begin position="101"/>
        <end position="120"/>
    </location>
</feature>
<evidence type="ECO:0000313" key="2">
    <source>
        <dbReference type="EMBL" id="QKF78224.1"/>
    </source>
</evidence>
<feature type="transmembrane region" description="Helical" evidence="1">
    <location>
        <begin position="72"/>
        <end position="95"/>
    </location>
</feature>
<feature type="transmembrane region" description="Helical" evidence="1">
    <location>
        <begin position="132"/>
        <end position="151"/>
    </location>
</feature>